<organism evidence="1 2">
    <name type="scientific">Dermacentor silvarum</name>
    <name type="common">Tick</name>
    <dbReference type="NCBI Taxonomy" id="543639"/>
    <lineage>
        <taxon>Eukaryota</taxon>
        <taxon>Metazoa</taxon>
        <taxon>Ecdysozoa</taxon>
        <taxon>Arthropoda</taxon>
        <taxon>Chelicerata</taxon>
        <taxon>Arachnida</taxon>
        <taxon>Acari</taxon>
        <taxon>Parasitiformes</taxon>
        <taxon>Ixodida</taxon>
        <taxon>Ixodoidea</taxon>
        <taxon>Ixodidae</taxon>
        <taxon>Rhipicephalinae</taxon>
        <taxon>Dermacentor</taxon>
    </lineage>
</organism>
<reference evidence="1" key="1">
    <citation type="submission" date="2020-05" db="EMBL/GenBank/DDBJ databases">
        <title>Large-scale comparative analyses of tick genomes elucidate their genetic diversity and vector capacities.</title>
        <authorList>
            <person name="Jia N."/>
            <person name="Wang J."/>
            <person name="Shi W."/>
            <person name="Du L."/>
            <person name="Sun Y."/>
            <person name="Zhan W."/>
            <person name="Jiang J."/>
            <person name="Wang Q."/>
            <person name="Zhang B."/>
            <person name="Ji P."/>
            <person name="Sakyi L.B."/>
            <person name="Cui X."/>
            <person name="Yuan T."/>
            <person name="Jiang B."/>
            <person name="Yang W."/>
            <person name="Lam T.T.-Y."/>
            <person name="Chang Q."/>
            <person name="Ding S."/>
            <person name="Wang X."/>
            <person name="Zhu J."/>
            <person name="Ruan X."/>
            <person name="Zhao L."/>
            <person name="Wei J."/>
            <person name="Que T."/>
            <person name="Du C."/>
            <person name="Cheng J."/>
            <person name="Dai P."/>
            <person name="Han X."/>
            <person name="Huang E."/>
            <person name="Gao Y."/>
            <person name="Liu J."/>
            <person name="Shao H."/>
            <person name="Ye R."/>
            <person name="Li L."/>
            <person name="Wei W."/>
            <person name="Wang X."/>
            <person name="Wang C."/>
            <person name="Yang T."/>
            <person name="Huo Q."/>
            <person name="Li W."/>
            <person name="Guo W."/>
            <person name="Chen H."/>
            <person name="Zhou L."/>
            <person name="Ni X."/>
            <person name="Tian J."/>
            <person name="Zhou Y."/>
            <person name="Sheng Y."/>
            <person name="Liu T."/>
            <person name="Pan Y."/>
            <person name="Xia L."/>
            <person name="Li J."/>
            <person name="Zhao F."/>
            <person name="Cao W."/>
        </authorList>
    </citation>
    <scope>NUCLEOTIDE SEQUENCE</scope>
    <source>
        <strain evidence="1">Dsil-2018</strain>
    </source>
</reference>
<dbReference type="EMBL" id="CM023473">
    <property type="protein sequence ID" value="KAH7952794.1"/>
    <property type="molecule type" value="Genomic_DNA"/>
</dbReference>
<gene>
    <name evidence="1" type="ORF">HPB49_001153</name>
</gene>
<accession>A0ACB8CUH3</accession>
<evidence type="ECO:0000313" key="1">
    <source>
        <dbReference type="EMBL" id="KAH7952794.1"/>
    </source>
</evidence>
<evidence type="ECO:0000313" key="2">
    <source>
        <dbReference type="Proteomes" id="UP000821865"/>
    </source>
</evidence>
<sequence length="460" mass="51127">MKVLTRNVTLRCLRLPSTICDRCSTMLSRVRNPAGIADQHAAQNVESWHAALRQNTSLRQLRIDCASFDEVECGAFFGAVANSDTLRSVVVIHLPTRTNPEDFCRMIRERGLQDRVCVADYHVTLTDGDAFRRCNEITGVTVDIVHFTLPESPRTLHGRALSEVFSLLGHVRTLRIRCDFFSETAFAALCAYVSAPSELEDVEITLIRQTLLMTPEQVRSMPRRLASALASNTKLCRVIVRGLQLCKDDLDLLADAARKSRRLVEFRTKWRCVSCCLFDRLLGERSAIRGKLYSPNAYACNVLADIKGVTRRNARRISVAARFVMGERGSGEGARAIELVHDHPCLLDMVREGAAVRSDEAKAMIKHALAQVRNFSLHEFMRLARVVAQRVECPPQDGDDGLQLADIGHDCWLVIRSYLTLEDIAMTARHPDLPSSNSTGETAAAAAACGDSPMNHDNPT</sequence>
<protein>
    <submittedName>
        <fullName evidence="1">Uncharacterized protein</fullName>
    </submittedName>
</protein>
<keyword evidence="2" id="KW-1185">Reference proteome</keyword>
<dbReference type="Proteomes" id="UP000821865">
    <property type="component" value="Chromosome 4"/>
</dbReference>
<name>A0ACB8CUH3_DERSI</name>
<comment type="caution">
    <text evidence="1">The sequence shown here is derived from an EMBL/GenBank/DDBJ whole genome shotgun (WGS) entry which is preliminary data.</text>
</comment>
<proteinExistence type="predicted"/>